<dbReference type="VEuPathDB" id="FungiDB:PGUG_04835"/>
<dbReference type="PANTHER" id="PTHR47424:SF3">
    <property type="entry name" value="REGULATORY PROTEIN GAL4"/>
    <property type="match status" value="1"/>
</dbReference>
<keyword evidence="4" id="KW-0805">Transcription regulation</keyword>
<dbReference type="FunFam" id="4.10.240.10:FF:000009">
    <property type="entry name" value="C6 transcription factor (Gal4)"/>
    <property type="match status" value="1"/>
</dbReference>
<evidence type="ECO:0000256" key="1">
    <source>
        <dbReference type="ARBA" id="ARBA00004123"/>
    </source>
</evidence>
<evidence type="ECO:0000256" key="11">
    <source>
        <dbReference type="SAM" id="MobiDB-lite"/>
    </source>
</evidence>
<evidence type="ECO:0000256" key="9">
    <source>
        <dbReference type="ARBA" id="ARBA00023242"/>
    </source>
</evidence>
<dbReference type="GO" id="GO:0000981">
    <property type="term" value="F:DNA-binding transcription factor activity, RNA polymerase II-specific"/>
    <property type="evidence" value="ECO:0007669"/>
    <property type="project" value="InterPro"/>
</dbReference>
<evidence type="ECO:0000256" key="3">
    <source>
        <dbReference type="ARBA" id="ARBA00022833"/>
    </source>
</evidence>
<dbReference type="InParanoid" id="A5DNI4"/>
<evidence type="ECO:0000259" key="12">
    <source>
        <dbReference type="PROSITE" id="PS50048"/>
    </source>
</evidence>
<dbReference type="PROSITE" id="PS00463">
    <property type="entry name" value="ZN2_CY6_FUNGAL_1"/>
    <property type="match status" value="1"/>
</dbReference>
<dbReference type="GO" id="GO:0000435">
    <property type="term" value="P:positive regulation of transcription from RNA polymerase II promoter by galactose"/>
    <property type="evidence" value="ECO:0007669"/>
    <property type="project" value="TreeGrafter"/>
</dbReference>
<keyword evidence="6" id="KW-0299">Galactose metabolism</keyword>
<feature type="compositionally biased region" description="Polar residues" evidence="11">
    <location>
        <begin position="265"/>
        <end position="277"/>
    </location>
</feature>
<dbReference type="RefSeq" id="XP_001482880.2">
    <property type="nucleotide sequence ID" value="XM_001482830.1"/>
</dbReference>
<dbReference type="InterPro" id="IPR051127">
    <property type="entry name" value="Fungal_SecMet_Regulators"/>
</dbReference>
<dbReference type="HOGENOM" id="CLU_063730_0_0_1"/>
<dbReference type="SMART" id="SM00066">
    <property type="entry name" value="GAL4"/>
    <property type="match status" value="1"/>
</dbReference>
<keyword evidence="2" id="KW-0479">Metal-binding</keyword>
<organism evidence="13 14">
    <name type="scientific">Meyerozyma guilliermondii (strain ATCC 6260 / CBS 566 / DSM 6381 / JCM 1539 / NBRC 10279 / NRRL Y-324)</name>
    <name type="common">Yeast</name>
    <name type="synonym">Candida guilliermondii</name>
    <dbReference type="NCBI Taxonomy" id="294746"/>
    <lineage>
        <taxon>Eukaryota</taxon>
        <taxon>Fungi</taxon>
        <taxon>Dikarya</taxon>
        <taxon>Ascomycota</taxon>
        <taxon>Saccharomycotina</taxon>
        <taxon>Pichiomycetes</taxon>
        <taxon>Debaryomycetaceae</taxon>
        <taxon>Meyerozyma</taxon>
    </lineage>
</organism>
<keyword evidence="8" id="KW-0804">Transcription</keyword>
<dbReference type="AlphaFoldDB" id="A5DNI4"/>
<evidence type="ECO:0000256" key="7">
    <source>
        <dbReference type="ARBA" id="ARBA00023159"/>
    </source>
</evidence>
<keyword evidence="10" id="KW-0119">Carbohydrate metabolism</keyword>
<evidence type="ECO:0000256" key="2">
    <source>
        <dbReference type="ARBA" id="ARBA00022723"/>
    </source>
</evidence>
<feature type="region of interest" description="Disordered" evidence="11">
    <location>
        <begin position="1"/>
        <end position="61"/>
    </location>
</feature>
<evidence type="ECO:0000313" key="14">
    <source>
        <dbReference type="Proteomes" id="UP000001997"/>
    </source>
</evidence>
<dbReference type="InterPro" id="IPR001138">
    <property type="entry name" value="Zn2Cys6_DnaBD"/>
</dbReference>
<feature type="compositionally biased region" description="Low complexity" evidence="11">
    <location>
        <begin position="23"/>
        <end position="46"/>
    </location>
</feature>
<dbReference type="OrthoDB" id="3364175at2759"/>
<evidence type="ECO:0000256" key="10">
    <source>
        <dbReference type="ARBA" id="ARBA00023277"/>
    </source>
</evidence>
<dbReference type="Proteomes" id="UP000001997">
    <property type="component" value="Unassembled WGS sequence"/>
</dbReference>
<dbReference type="GO" id="GO:0000978">
    <property type="term" value="F:RNA polymerase II cis-regulatory region sequence-specific DNA binding"/>
    <property type="evidence" value="ECO:0007669"/>
    <property type="project" value="TreeGrafter"/>
</dbReference>
<dbReference type="CDD" id="cd00067">
    <property type="entry name" value="GAL4"/>
    <property type="match status" value="1"/>
</dbReference>
<evidence type="ECO:0000256" key="6">
    <source>
        <dbReference type="ARBA" id="ARBA00023144"/>
    </source>
</evidence>
<dbReference type="KEGG" id="pgu:PGUG_04835"/>
<keyword evidence="7" id="KW-0010">Activator</keyword>
<dbReference type="eggNOG" id="ENOG502SST6">
    <property type="taxonomic scope" value="Eukaryota"/>
</dbReference>
<dbReference type="OMA" id="DECNSKE"/>
<comment type="subcellular location">
    <subcellularLocation>
        <location evidence="1">Nucleus</location>
    </subcellularLocation>
</comment>
<name>A5DNI4_PICGU</name>
<dbReference type="STRING" id="294746.A5DNI4"/>
<feature type="region of interest" description="Disordered" evidence="11">
    <location>
        <begin position="265"/>
        <end position="299"/>
    </location>
</feature>
<feature type="region of interest" description="Disordered" evidence="11">
    <location>
        <begin position="211"/>
        <end position="230"/>
    </location>
</feature>
<accession>A5DNI4</accession>
<feature type="compositionally biased region" description="Polar residues" evidence="11">
    <location>
        <begin position="12"/>
        <end position="22"/>
    </location>
</feature>
<keyword evidence="3" id="KW-0862">Zinc</keyword>
<keyword evidence="9" id="KW-0539">Nucleus</keyword>
<dbReference type="Gene3D" id="4.10.240.10">
    <property type="entry name" value="Zn(2)-C6 fungal-type DNA-binding domain"/>
    <property type="match status" value="1"/>
</dbReference>
<dbReference type="GO" id="GO:0008270">
    <property type="term" value="F:zinc ion binding"/>
    <property type="evidence" value="ECO:0007669"/>
    <property type="project" value="InterPro"/>
</dbReference>
<dbReference type="PANTHER" id="PTHR47424">
    <property type="entry name" value="REGULATORY PROTEIN GAL4"/>
    <property type="match status" value="1"/>
</dbReference>
<dbReference type="EMBL" id="CH408160">
    <property type="protein sequence ID" value="EDK40737.2"/>
    <property type="molecule type" value="Genomic_DNA"/>
</dbReference>
<evidence type="ECO:0000313" key="13">
    <source>
        <dbReference type="EMBL" id="EDK40737.2"/>
    </source>
</evidence>
<dbReference type="SUPFAM" id="SSF57701">
    <property type="entry name" value="Zn2/Cys6 DNA-binding domain"/>
    <property type="match status" value="1"/>
</dbReference>
<feature type="compositionally biased region" description="Basic and acidic residues" evidence="11">
    <location>
        <begin position="220"/>
        <end position="230"/>
    </location>
</feature>
<dbReference type="GeneID" id="5125049"/>
<evidence type="ECO:0000256" key="5">
    <source>
        <dbReference type="ARBA" id="ARBA00023125"/>
    </source>
</evidence>
<sequence length="370" mass="40266">MKQEPISPVLDPQSSSDPGSCATTSTNTNTNTNYTKPNTNPSNTNTGPGVGSLSERGYSHNPEDHAVEQACDSCRKRKLKCSKEFPQCTKCAQHGWDCCYSPRTVRSPLTRANMTMVENQSRQLSDMLRYLLPSQVMGQLGGIDRILQCGTNEWITKLRPCKEVLAATYGDSGRAPAVSARPVAIPSTGAVADTAAASLAHSPSNSIFSNENGSVCDSFDGSRPEREGDIDTVKIKQEIMDDFLLNNISAESNFQYVSPQMTDMKATNSASQSSRSPSWDETKPKSTTSFSPSNTTLTSPSSLLSLNSYGDYDYHDIDCKPIKRQKSNTSKRADFGLTMTALEPPSTCDSPDYHTIFDEVMDAPMIDGVE</sequence>
<dbReference type="PROSITE" id="PS50048">
    <property type="entry name" value="ZN2_CY6_FUNGAL_2"/>
    <property type="match status" value="1"/>
</dbReference>
<dbReference type="InterPro" id="IPR005600">
    <property type="entry name" value="Gal4_dimer_dom"/>
</dbReference>
<dbReference type="CDD" id="cd14654">
    <property type="entry name" value="ZIP_Gal4"/>
    <property type="match status" value="1"/>
</dbReference>
<keyword evidence="14" id="KW-1185">Reference proteome</keyword>
<proteinExistence type="predicted"/>
<evidence type="ECO:0000256" key="8">
    <source>
        <dbReference type="ARBA" id="ARBA00023163"/>
    </source>
</evidence>
<dbReference type="InterPro" id="IPR036864">
    <property type="entry name" value="Zn2-C6_fun-type_DNA-bd_sf"/>
</dbReference>
<feature type="compositionally biased region" description="Low complexity" evidence="11">
    <location>
        <begin position="286"/>
        <end position="299"/>
    </location>
</feature>
<keyword evidence="5" id="KW-0238">DNA-binding</keyword>
<feature type="domain" description="Zn(2)-C6 fungal-type" evidence="12">
    <location>
        <begin position="70"/>
        <end position="100"/>
    </location>
</feature>
<gene>
    <name evidence="13" type="ORF">PGUG_04835</name>
</gene>
<dbReference type="GO" id="GO:0005634">
    <property type="term" value="C:nucleus"/>
    <property type="evidence" value="ECO:0007669"/>
    <property type="project" value="UniProtKB-SubCell"/>
</dbReference>
<evidence type="ECO:0000256" key="4">
    <source>
        <dbReference type="ARBA" id="ARBA00023015"/>
    </source>
</evidence>
<dbReference type="GO" id="GO:0006012">
    <property type="term" value="P:galactose metabolic process"/>
    <property type="evidence" value="ECO:0007669"/>
    <property type="project" value="UniProtKB-KW"/>
</dbReference>
<dbReference type="Pfam" id="PF00172">
    <property type="entry name" value="Zn_clus"/>
    <property type="match status" value="1"/>
</dbReference>
<protein>
    <recommendedName>
        <fullName evidence="12">Zn(2)-C6 fungal-type domain-containing protein</fullName>
    </recommendedName>
</protein>
<reference evidence="13 14" key="1">
    <citation type="journal article" date="2009" name="Nature">
        <title>Evolution of pathogenicity and sexual reproduction in eight Candida genomes.</title>
        <authorList>
            <person name="Butler G."/>
            <person name="Rasmussen M.D."/>
            <person name="Lin M.F."/>
            <person name="Santos M.A."/>
            <person name="Sakthikumar S."/>
            <person name="Munro C.A."/>
            <person name="Rheinbay E."/>
            <person name="Grabherr M."/>
            <person name="Forche A."/>
            <person name="Reedy J.L."/>
            <person name="Agrafioti I."/>
            <person name="Arnaud M.B."/>
            <person name="Bates S."/>
            <person name="Brown A.J."/>
            <person name="Brunke S."/>
            <person name="Costanzo M.C."/>
            <person name="Fitzpatrick D.A."/>
            <person name="de Groot P.W."/>
            <person name="Harris D."/>
            <person name="Hoyer L.L."/>
            <person name="Hube B."/>
            <person name="Klis F.M."/>
            <person name="Kodira C."/>
            <person name="Lennard N."/>
            <person name="Logue M.E."/>
            <person name="Martin R."/>
            <person name="Neiman A.M."/>
            <person name="Nikolaou E."/>
            <person name="Quail M.A."/>
            <person name="Quinn J."/>
            <person name="Santos M.C."/>
            <person name="Schmitzberger F.F."/>
            <person name="Sherlock G."/>
            <person name="Shah P."/>
            <person name="Silverstein K.A."/>
            <person name="Skrzypek M.S."/>
            <person name="Soll D."/>
            <person name="Staggs R."/>
            <person name="Stansfield I."/>
            <person name="Stumpf M.P."/>
            <person name="Sudbery P.E."/>
            <person name="Srikantha T."/>
            <person name="Zeng Q."/>
            <person name="Berman J."/>
            <person name="Berriman M."/>
            <person name="Heitman J."/>
            <person name="Gow N.A."/>
            <person name="Lorenz M.C."/>
            <person name="Birren B.W."/>
            <person name="Kellis M."/>
            <person name="Cuomo C.A."/>
        </authorList>
    </citation>
    <scope>NUCLEOTIDE SEQUENCE [LARGE SCALE GENOMIC DNA]</scope>
    <source>
        <strain evidence="14">ATCC 6260 / CBS 566 / DSM 6381 / JCM 1539 / NBRC 10279 / NRRL Y-324</strain>
    </source>
</reference>